<reference evidence="7 8" key="1">
    <citation type="submission" date="2024-09" db="EMBL/GenBank/DDBJ databases">
        <authorList>
            <person name="Sun Q."/>
            <person name="Mori K."/>
        </authorList>
    </citation>
    <scope>NUCLEOTIDE SEQUENCE [LARGE SCALE GENOMIC DNA]</scope>
    <source>
        <strain evidence="7 8">CCM 7957</strain>
    </source>
</reference>
<feature type="transmembrane region" description="Helical" evidence="6">
    <location>
        <begin position="214"/>
        <end position="237"/>
    </location>
</feature>
<protein>
    <submittedName>
        <fullName evidence="7">Polysaccharide biosynthesis protein</fullName>
    </submittedName>
</protein>
<dbReference type="InterPro" id="IPR050833">
    <property type="entry name" value="Poly_Biosynth_Transport"/>
</dbReference>
<feature type="transmembrane region" description="Helical" evidence="6">
    <location>
        <begin position="353"/>
        <end position="372"/>
    </location>
</feature>
<dbReference type="PANTHER" id="PTHR30250">
    <property type="entry name" value="PST FAMILY PREDICTED COLANIC ACID TRANSPORTER"/>
    <property type="match status" value="1"/>
</dbReference>
<proteinExistence type="predicted"/>
<accession>A0ABV6HC02</accession>
<evidence type="ECO:0000256" key="3">
    <source>
        <dbReference type="ARBA" id="ARBA00022692"/>
    </source>
</evidence>
<name>A0ABV6HC02_9ACTN</name>
<evidence type="ECO:0000313" key="7">
    <source>
        <dbReference type="EMBL" id="MFC0316419.1"/>
    </source>
</evidence>
<keyword evidence="5 6" id="KW-0472">Membrane</keyword>
<evidence type="ECO:0000256" key="5">
    <source>
        <dbReference type="ARBA" id="ARBA00023136"/>
    </source>
</evidence>
<feature type="transmembrane region" description="Helical" evidence="6">
    <location>
        <begin position="325"/>
        <end position="346"/>
    </location>
</feature>
<comment type="subcellular location">
    <subcellularLocation>
        <location evidence="1">Cell membrane</location>
        <topology evidence="1">Multi-pass membrane protein</topology>
    </subcellularLocation>
</comment>
<feature type="transmembrane region" description="Helical" evidence="6">
    <location>
        <begin position="88"/>
        <end position="115"/>
    </location>
</feature>
<dbReference type="RefSeq" id="WP_382366083.1">
    <property type="nucleotide sequence ID" value="NZ_JBHLWV010000030.1"/>
</dbReference>
<feature type="transmembrane region" description="Helical" evidence="6">
    <location>
        <begin position="178"/>
        <end position="202"/>
    </location>
</feature>
<keyword evidence="4 6" id="KW-1133">Transmembrane helix</keyword>
<feature type="transmembrane region" description="Helical" evidence="6">
    <location>
        <begin position="249"/>
        <end position="272"/>
    </location>
</feature>
<keyword evidence="2" id="KW-1003">Cell membrane</keyword>
<keyword evidence="3 6" id="KW-0812">Transmembrane</keyword>
<sequence length="408" mass="39989">MATRAKGSPSRTGVSRASVRSVGTVTAGSLVANALAYLVQLPAGRLLGPAGYGEFAVLLAAMLVLSVPALALQTVVAREVVRGVGTSVLWRLIAVVTAVVAVCSVGGAFAMMAIADSGAGPAFAAMAGAAPLAVIAGGQGLLQGGGRFGVLGAVLAAVGVLRSVPVIVAVVLGGQATAALAAGTLGTAVAAVGVVAVAAVGARSRPARGGAVPVSMVLRASGVQLVVIVAVSVDLLLSRSVLSAHDAGVYALGAVATKAAFWLPQAVGVVVYPRLADPVRSTAALRSATGVLVGIGAAVTAAAALAGPLVPIVVSADYRPVAGLLWLFAYTGSALAVLQLLLLAVIARDRMRGGLPVAALVLVEVVLIMTVADSVTSLAVVAAVCATASVLSLWLVLRRVDGATTTHP</sequence>
<feature type="transmembrane region" description="Helical" evidence="6">
    <location>
        <begin position="21"/>
        <end position="43"/>
    </location>
</feature>
<keyword evidence="8" id="KW-1185">Reference proteome</keyword>
<gene>
    <name evidence="7" type="ORF">ACFFJD_16350</name>
</gene>
<feature type="transmembrane region" description="Helical" evidence="6">
    <location>
        <begin position="149"/>
        <end position="172"/>
    </location>
</feature>
<feature type="transmembrane region" description="Helical" evidence="6">
    <location>
        <begin position="121"/>
        <end position="142"/>
    </location>
</feature>
<evidence type="ECO:0000256" key="2">
    <source>
        <dbReference type="ARBA" id="ARBA00022475"/>
    </source>
</evidence>
<feature type="transmembrane region" description="Helical" evidence="6">
    <location>
        <begin position="284"/>
        <end position="305"/>
    </location>
</feature>
<organism evidence="7 8">
    <name type="scientific">Gordonia phosphorivorans</name>
    <dbReference type="NCBI Taxonomy" id="1056982"/>
    <lineage>
        <taxon>Bacteria</taxon>
        <taxon>Bacillati</taxon>
        <taxon>Actinomycetota</taxon>
        <taxon>Actinomycetes</taxon>
        <taxon>Mycobacteriales</taxon>
        <taxon>Gordoniaceae</taxon>
        <taxon>Gordonia</taxon>
    </lineage>
</organism>
<feature type="transmembrane region" description="Helical" evidence="6">
    <location>
        <begin position="55"/>
        <end position="76"/>
    </location>
</feature>
<evidence type="ECO:0000313" key="8">
    <source>
        <dbReference type="Proteomes" id="UP001589783"/>
    </source>
</evidence>
<dbReference type="PANTHER" id="PTHR30250:SF11">
    <property type="entry name" value="O-ANTIGEN TRANSPORTER-RELATED"/>
    <property type="match status" value="1"/>
</dbReference>
<feature type="transmembrane region" description="Helical" evidence="6">
    <location>
        <begin position="378"/>
        <end position="397"/>
    </location>
</feature>
<dbReference type="EMBL" id="JBHLWV010000030">
    <property type="protein sequence ID" value="MFC0316419.1"/>
    <property type="molecule type" value="Genomic_DNA"/>
</dbReference>
<evidence type="ECO:0000256" key="6">
    <source>
        <dbReference type="SAM" id="Phobius"/>
    </source>
</evidence>
<evidence type="ECO:0000256" key="1">
    <source>
        <dbReference type="ARBA" id="ARBA00004651"/>
    </source>
</evidence>
<dbReference type="Proteomes" id="UP001589783">
    <property type="component" value="Unassembled WGS sequence"/>
</dbReference>
<comment type="caution">
    <text evidence="7">The sequence shown here is derived from an EMBL/GenBank/DDBJ whole genome shotgun (WGS) entry which is preliminary data.</text>
</comment>
<evidence type="ECO:0000256" key="4">
    <source>
        <dbReference type="ARBA" id="ARBA00022989"/>
    </source>
</evidence>